<evidence type="ECO:0000313" key="4">
    <source>
        <dbReference type="Proteomes" id="UP000277930"/>
    </source>
</evidence>
<sequence length="231" mass="26924">MKVIIPLQTCSTRVPKKNIIPFYNGMSLFDIKIEQLLNSGIKPETIYISSEAQEVERMCDEKGVNFLLRDKRLTGNEIKQPELIGGILNDINKNSNDNDDIMWVQVTNPLFNEFSCMIKEWESIRNEFDSMVAVKKYKGHLIDASGNPLNYSFGYWHKVSQNLPSWYEVLWSCFILKRETIETYKYHIGVNPYLYVSNTATVDIDTVDDFQLAAEIYSIRKKYEKDNSYKL</sequence>
<dbReference type="Pfam" id="PF02348">
    <property type="entry name" value="CTP_transf_3"/>
    <property type="match status" value="1"/>
</dbReference>
<dbReference type="RefSeq" id="WP_000864439.1">
    <property type="nucleotide sequence ID" value="NZ_BIDB01000007.1"/>
</dbReference>
<dbReference type="Gene3D" id="3.90.550.10">
    <property type="entry name" value="Spore Coat Polysaccharide Biosynthesis Protein SpsA, Chain A"/>
    <property type="match status" value="1"/>
</dbReference>
<dbReference type="Proteomes" id="UP000271797">
    <property type="component" value="Chromosome"/>
</dbReference>
<dbReference type="SUPFAM" id="SSF53448">
    <property type="entry name" value="Nucleotide-diphospho-sugar transferases"/>
    <property type="match status" value="1"/>
</dbReference>
<dbReference type="Proteomes" id="UP000277930">
    <property type="component" value="Chromosome 1"/>
</dbReference>
<evidence type="ECO:0000313" key="3">
    <source>
        <dbReference type="Proteomes" id="UP000271797"/>
    </source>
</evidence>
<accession>A0A447X3R0</accession>
<dbReference type="EMBL" id="LR134246">
    <property type="protein sequence ID" value="VED33676.1"/>
    <property type="molecule type" value="Genomic_DNA"/>
</dbReference>
<reference evidence="3 4" key="1">
    <citation type="submission" date="2018-12" db="EMBL/GenBank/DDBJ databases">
        <authorList>
            <consortium name="Pathogen Informatics"/>
        </authorList>
    </citation>
    <scope>NUCLEOTIDE SEQUENCE [LARGE SCALE GENOMIC DNA]</scope>
    <source>
        <strain evidence="1 3">NCTC9044</strain>
        <strain evidence="2 4">NCTC9702</strain>
    </source>
</reference>
<dbReference type="InterPro" id="IPR029044">
    <property type="entry name" value="Nucleotide-diphossugar_trans"/>
</dbReference>
<dbReference type="GO" id="GO:0008781">
    <property type="term" value="F:N-acylneuraminate cytidylyltransferase activity"/>
    <property type="evidence" value="ECO:0007669"/>
    <property type="project" value="TreeGrafter"/>
</dbReference>
<dbReference type="InterPro" id="IPR003329">
    <property type="entry name" value="Cytidylyl_trans"/>
</dbReference>
<gene>
    <name evidence="1" type="ORF">NCTC9044_00953</name>
    <name evidence="2" type="ORF">NCTC9702_00930</name>
</gene>
<proteinExistence type="predicted"/>
<dbReference type="PANTHER" id="PTHR21485">
    <property type="entry name" value="HAD SUPERFAMILY MEMBERS CMAS AND KDSC"/>
    <property type="match status" value="1"/>
</dbReference>
<dbReference type="InterPro" id="IPR050793">
    <property type="entry name" value="CMP-NeuNAc_synthase"/>
</dbReference>
<name>A0A447X3R0_ECOLX</name>
<organism evidence="1 3">
    <name type="scientific">Escherichia coli</name>
    <dbReference type="NCBI Taxonomy" id="562"/>
    <lineage>
        <taxon>Bacteria</taxon>
        <taxon>Pseudomonadati</taxon>
        <taxon>Pseudomonadota</taxon>
        <taxon>Gammaproteobacteria</taxon>
        <taxon>Enterobacterales</taxon>
        <taxon>Enterobacteriaceae</taxon>
        <taxon>Escherichia</taxon>
    </lineage>
</organism>
<dbReference type="EMBL" id="LR134238">
    <property type="protein sequence ID" value="VED07695.1"/>
    <property type="molecule type" value="Genomic_DNA"/>
</dbReference>
<protein>
    <submittedName>
        <fullName evidence="1">Putative capsular polysaccharide modification protein</fullName>
    </submittedName>
</protein>
<evidence type="ECO:0000313" key="1">
    <source>
        <dbReference type="EMBL" id="VED07695.1"/>
    </source>
</evidence>
<dbReference type="PANTHER" id="PTHR21485:SF6">
    <property type="entry name" value="N-ACYLNEURAMINATE CYTIDYLYLTRANSFERASE-RELATED"/>
    <property type="match status" value="1"/>
</dbReference>
<evidence type="ECO:0000313" key="2">
    <source>
        <dbReference type="EMBL" id="VED33676.1"/>
    </source>
</evidence>
<dbReference type="AlphaFoldDB" id="A0A447X3R0"/>